<reference evidence="4" key="1">
    <citation type="submission" date="2020-07" db="EMBL/GenBank/DDBJ databases">
        <title>Genome sequence and genetic diversity analysis of an under-domesticated orphan crop, white fonio (Digitaria exilis).</title>
        <authorList>
            <person name="Bennetzen J.L."/>
            <person name="Chen S."/>
            <person name="Ma X."/>
            <person name="Wang X."/>
            <person name="Yssel A.E.J."/>
            <person name="Chaluvadi S.R."/>
            <person name="Johnson M."/>
            <person name="Gangashetty P."/>
            <person name="Hamidou F."/>
            <person name="Sanogo M.D."/>
            <person name="Zwaenepoel A."/>
            <person name="Wallace J."/>
            <person name="Van De Peer Y."/>
            <person name="Van Deynze A."/>
        </authorList>
    </citation>
    <scope>NUCLEOTIDE SEQUENCE</scope>
    <source>
        <tissue evidence="4">Leaves</tissue>
    </source>
</reference>
<gene>
    <name evidence="4" type="ORF">HU200_015627</name>
</gene>
<dbReference type="AlphaFoldDB" id="A0A835KJZ2"/>
<dbReference type="Gene3D" id="1.10.630.10">
    <property type="entry name" value="Cytochrome P450"/>
    <property type="match status" value="1"/>
</dbReference>
<accession>A0A835KJZ2</accession>
<evidence type="ECO:0000313" key="4">
    <source>
        <dbReference type="EMBL" id="KAF8731697.1"/>
    </source>
</evidence>
<dbReference type="OrthoDB" id="1372046at2759"/>
<dbReference type="InterPro" id="IPR002403">
    <property type="entry name" value="Cyt_P450_E_grp-IV"/>
</dbReference>
<dbReference type="Proteomes" id="UP000636709">
    <property type="component" value="Unassembled WGS sequence"/>
</dbReference>
<dbReference type="GO" id="GO:0016705">
    <property type="term" value="F:oxidoreductase activity, acting on paired donors, with incorporation or reduction of molecular oxygen"/>
    <property type="evidence" value="ECO:0007669"/>
    <property type="project" value="InterPro"/>
</dbReference>
<dbReference type="SUPFAM" id="SSF48264">
    <property type="entry name" value="Cytochrome P450"/>
    <property type="match status" value="1"/>
</dbReference>
<dbReference type="GO" id="GO:0005506">
    <property type="term" value="F:iron ion binding"/>
    <property type="evidence" value="ECO:0007669"/>
    <property type="project" value="InterPro"/>
</dbReference>
<feature type="transmembrane region" description="Helical" evidence="3">
    <location>
        <begin position="5"/>
        <end position="25"/>
    </location>
</feature>
<sequence>METKLLTYASLCGGTLFIVWLLQWICKWMNPPCKGTLPPGSMGLPIVGESIQFFKMSYSLDIPDFYKQRLKRYGPLFKTSLVGQPLVVSADPEINRFVFQQEGKLFRSWYPEAANIIIGEETIDGFHGPPHKFIRNSIYKIFGHEYLKHNLLPELEGAIRDTFAEWASKYVIDVHVSTPDKLVNLNPIESRELTNNYSAFLQGLISFPLYIPGTTFYQCMQGRKNMQKIMSGLLRKRLSKPDTKHGDFLDLIVEELQSGTPTIDEKFATDALVALLFTSFVTLAPILTMAFKFLSNSPEVLKALEEEHEAIVRNRGDATYGFTWEEYKSLTFTNMVINELTRMSNATPGVFRKTMTDVQVNGYTTPSGRMVMVCPMAVHVNPDFFEDTLRFNPWRWEEEAD</sequence>
<keyword evidence="3" id="KW-0812">Transmembrane</keyword>
<dbReference type="InterPro" id="IPR036396">
    <property type="entry name" value="Cyt_P450_sf"/>
</dbReference>
<evidence type="ECO:0008006" key="6">
    <source>
        <dbReference type="Google" id="ProtNLM"/>
    </source>
</evidence>
<keyword evidence="2" id="KW-0408">Iron</keyword>
<dbReference type="PANTHER" id="PTHR24286">
    <property type="entry name" value="CYTOCHROME P450 26"/>
    <property type="match status" value="1"/>
</dbReference>
<dbReference type="GO" id="GO:0004497">
    <property type="term" value="F:monooxygenase activity"/>
    <property type="evidence" value="ECO:0007669"/>
    <property type="project" value="InterPro"/>
</dbReference>
<dbReference type="EMBL" id="JACEFO010001605">
    <property type="protein sequence ID" value="KAF8731697.1"/>
    <property type="molecule type" value="Genomic_DNA"/>
</dbReference>
<dbReference type="GO" id="GO:0010268">
    <property type="term" value="P:brassinosteroid homeostasis"/>
    <property type="evidence" value="ECO:0007669"/>
    <property type="project" value="TreeGrafter"/>
</dbReference>
<dbReference type="Pfam" id="PF00067">
    <property type="entry name" value="p450"/>
    <property type="match status" value="1"/>
</dbReference>
<keyword evidence="1" id="KW-0479">Metal-binding</keyword>
<dbReference type="GO" id="GO:0016132">
    <property type="term" value="P:brassinosteroid biosynthetic process"/>
    <property type="evidence" value="ECO:0007669"/>
    <property type="project" value="TreeGrafter"/>
</dbReference>
<keyword evidence="3" id="KW-0472">Membrane</keyword>
<evidence type="ECO:0000256" key="3">
    <source>
        <dbReference type="SAM" id="Phobius"/>
    </source>
</evidence>
<comment type="caution">
    <text evidence="4">The sequence shown here is derived from an EMBL/GenBank/DDBJ whole genome shotgun (WGS) entry which is preliminary data.</text>
</comment>
<dbReference type="PANTHER" id="PTHR24286:SF348">
    <property type="entry name" value="CYTOCHROME P450"/>
    <property type="match status" value="1"/>
</dbReference>
<organism evidence="4 5">
    <name type="scientific">Digitaria exilis</name>
    <dbReference type="NCBI Taxonomy" id="1010633"/>
    <lineage>
        <taxon>Eukaryota</taxon>
        <taxon>Viridiplantae</taxon>
        <taxon>Streptophyta</taxon>
        <taxon>Embryophyta</taxon>
        <taxon>Tracheophyta</taxon>
        <taxon>Spermatophyta</taxon>
        <taxon>Magnoliopsida</taxon>
        <taxon>Liliopsida</taxon>
        <taxon>Poales</taxon>
        <taxon>Poaceae</taxon>
        <taxon>PACMAD clade</taxon>
        <taxon>Panicoideae</taxon>
        <taxon>Panicodae</taxon>
        <taxon>Paniceae</taxon>
        <taxon>Anthephorinae</taxon>
        <taxon>Digitaria</taxon>
    </lineage>
</organism>
<dbReference type="GO" id="GO:0016125">
    <property type="term" value="P:sterol metabolic process"/>
    <property type="evidence" value="ECO:0007669"/>
    <property type="project" value="TreeGrafter"/>
</dbReference>
<protein>
    <recommendedName>
        <fullName evidence="6">Cytochrome P450</fullName>
    </recommendedName>
</protein>
<proteinExistence type="predicted"/>
<evidence type="ECO:0000256" key="2">
    <source>
        <dbReference type="ARBA" id="ARBA00023004"/>
    </source>
</evidence>
<name>A0A835KJZ2_9POAL</name>
<evidence type="ECO:0000256" key="1">
    <source>
        <dbReference type="ARBA" id="ARBA00022723"/>
    </source>
</evidence>
<dbReference type="PRINTS" id="PR00465">
    <property type="entry name" value="EP450IV"/>
</dbReference>
<dbReference type="GO" id="GO:0020037">
    <property type="term" value="F:heme binding"/>
    <property type="evidence" value="ECO:0007669"/>
    <property type="project" value="InterPro"/>
</dbReference>
<keyword evidence="5" id="KW-1185">Reference proteome</keyword>
<evidence type="ECO:0000313" key="5">
    <source>
        <dbReference type="Proteomes" id="UP000636709"/>
    </source>
</evidence>
<dbReference type="InterPro" id="IPR001128">
    <property type="entry name" value="Cyt_P450"/>
</dbReference>
<keyword evidence="3" id="KW-1133">Transmembrane helix</keyword>